<protein>
    <submittedName>
        <fullName evidence="3">Pep-cterm sorting domain-containing protein</fullName>
    </submittedName>
</protein>
<dbReference type="SMART" id="SM00584">
    <property type="entry name" value="TLDc"/>
    <property type="match status" value="1"/>
</dbReference>
<name>A0A9Q0RE08_ANAIG</name>
<dbReference type="Gene3D" id="1.25.40.420">
    <property type="match status" value="1"/>
</dbReference>
<dbReference type="PROSITE" id="PS51886">
    <property type="entry name" value="TLDC"/>
    <property type="match status" value="1"/>
</dbReference>
<dbReference type="InterPro" id="IPR011333">
    <property type="entry name" value="SKP1/BTB/POZ_sf"/>
</dbReference>
<sequence length="489" mass="57133">MSSSFYSNTEKLSKDLENLFNLQNQFNDFDIICKINENQQTVFKCHKSILSSRSQYFNSLFRSKMKEFHEGKIILQDVSKNTLSSILQYFYSGKLELTINNAINILIFSVKYLIEELIQSTSNFIIQNCGIEIVVDILKISESLDLNDLSISCYNFINSHFIEFSKSSYFYQLEENQILKIISSNDIAAEELDIFQFLIDWAKNQENIPKKIDEMDNQEKSKIKLKLSNLFNKIRFIDFRNEDFSKFSNLELIPNQISNKIFEYYSVAPFDNSNYEDSFKKIYREEEEKKNSLIFTPRIDFQSGIFKNIGYYKILKEWIDDPIFFQSIKLGFSAKRNGFSCVKFHEICDGKGKTLVVIKSKDGFIFGGYTSVGWDKSKIKEHSIYLGDWIKDENAFLFSLKNPLNSKPFKLPIEPGQELCALRYEPKHGPYFGNSDLSIDGNLRSGSSDSLGFSYVIPSQFLESDFENRKIFSNSDRWEIEEIEIYFHN</sequence>
<dbReference type="AlphaFoldDB" id="A0A9Q0RE08"/>
<evidence type="ECO:0000313" key="3">
    <source>
        <dbReference type="EMBL" id="KAJ5076153.1"/>
    </source>
</evidence>
<dbReference type="SMART" id="SM00875">
    <property type="entry name" value="BACK"/>
    <property type="match status" value="1"/>
</dbReference>
<dbReference type="Pfam" id="PF07534">
    <property type="entry name" value="TLD"/>
    <property type="match status" value="1"/>
</dbReference>
<dbReference type="SMART" id="SM00225">
    <property type="entry name" value="BTB"/>
    <property type="match status" value="1"/>
</dbReference>
<feature type="domain" description="TLDc" evidence="2">
    <location>
        <begin position="305"/>
        <end position="481"/>
    </location>
</feature>
<dbReference type="InterPro" id="IPR011705">
    <property type="entry name" value="BACK"/>
</dbReference>
<organism evidence="3 4">
    <name type="scientific">Anaeramoeba ignava</name>
    <name type="common">Anaerobic marine amoeba</name>
    <dbReference type="NCBI Taxonomy" id="1746090"/>
    <lineage>
        <taxon>Eukaryota</taxon>
        <taxon>Metamonada</taxon>
        <taxon>Anaeramoebidae</taxon>
        <taxon>Anaeramoeba</taxon>
    </lineage>
</organism>
<gene>
    <name evidence="3" type="ORF">M0811_07016</name>
</gene>
<dbReference type="Proteomes" id="UP001149090">
    <property type="component" value="Unassembled WGS sequence"/>
</dbReference>
<evidence type="ECO:0000259" key="1">
    <source>
        <dbReference type="PROSITE" id="PS50097"/>
    </source>
</evidence>
<evidence type="ECO:0000259" key="2">
    <source>
        <dbReference type="PROSITE" id="PS51886"/>
    </source>
</evidence>
<dbReference type="PANTHER" id="PTHR45632">
    <property type="entry name" value="LD33804P"/>
    <property type="match status" value="1"/>
</dbReference>
<dbReference type="PROSITE" id="PS50097">
    <property type="entry name" value="BTB"/>
    <property type="match status" value="1"/>
</dbReference>
<evidence type="ECO:0000313" key="4">
    <source>
        <dbReference type="Proteomes" id="UP001149090"/>
    </source>
</evidence>
<dbReference type="CDD" id="cd14733">
    <property type="entry name" value="BACK"/>
    <property type="match status" value="1"/>
</dbReference>
<dbReference type="EMBL" id="JAPDFW010000063">
    <property type="protein sequence ID" value="KAJ5076153.1"/>
    <property type="molecule type" value="Genomic_DNA"/>
</dbReference>
<keyword evidence="4" id="KW-1185">Reference proteome</keyword>
<reference evidence="3" key="1">
    <citation type="submission" date="2022-10" db="EMBL/GenBank/DDBJ databases">
        <title>Novel sulphate-reducing endosymbionts in the free-living metamonad Anaeramoeba.</title>
        <authorList>
            <person name="Jerlstrom-Hultqvist J."/>
            <person name="Cepicka I."/>
            <person name="Gallot-Lavallee L."/>
            <person name="Salas-Leiva D."/>
            <person name="Curtis B.A."/>
            <person name="Zahonova K."/>
            <person name="Pipaliya S."/>
            <person name="Dacks J."/>
            <person name="Roger A.J."/>
        </authorList>
    </citation>
    <scope>NUCLEOTIDE SEQUENCE</scope>
    <source>
        <strain evidence="3">BMAN</strain>
    </source>
</reference>
<dbReference type="InterPro" id="IPR000210">
    <property type="entry name" value="BTB/POZ_dom"/>
</dbReference>
<feature type="domain" description="BTB" evidence="1">
    <location>
        <begin position="29"/>
        <end position="99"/>
    </location>
</feature>
<dbReference type="Pfam" id="PF00651">
    <property type="entry name" value="BTB"/>
    <property type="match status" value="1"/>
</dbReference>
<comment type="caution">
    <text evidence="3">The sequence shown here is derived from an EMBL/GenBank/DDBJ whole genome shotgun (WGS) entry which is preliminary data.</text>
</comment>
<accession>A0A9Q0RE08</accession>
<dbReference type="SUPFAM" id="SSF54695">
    <property type="entry name" value="POZ domain"/>
    <property type="match status" value="1"/>
</dbReference>
<dbReference type="CDD" id="cd18186">
    <property type="entry name" value="BTB_POZ_ZBTB_KLHL-like"/>
    <property type="match status" value="1"/>
</dbReference>
<dbReference type="InterPro" id="IPR006571">
    <property type="entry name" value="TLDc_dom"/>
</dbReference>
<dbReference type="Pfam" id="PF07707">
    <property type="entry name" value="BACK"/>
    <property type="match status" value="1"/>
</dbReference>
<dbReference type="Gene3D" id="3.30.710.10">
    <property type="entry name" value="Potassium Channel Kv1.1, Chain A"/>
    <property type="match status" value="1"/>
</dbReference>
<dbReference type="OrthoDB" id="298084at2759"/>
<proteinExistence type="predicted"/>